<reference evidence="1 2" key="1">
    <citation type="journal article" date="2012" name="PLoS Pathog.">
        <title>Diverse lifestyles and strategies of plant pathogenesis encoded in the genomes of eighteen Dothideomycetes fungi.</title>
        <authorList>
            <person name="Ohm R.A."/>
            <person name="Feau N."/>
            <person name="Henrissat B."/>
            <person name="Schoch C.L."/>
            <person name="Horwitz B.A."/>
            <person name="Barry K.W."/>
            <person name="Condon B.J."/>
            <person name="Copeland A.C."/>
            <person name="Dhillon B."/>
            <person name="Glaser F."/>
            <person name="Hesse C.N."/>
            <person name="Kosti I."/>
            <person name="LaButti K."/>
            <person name="Lindquist E.A."/>
            <person name="Lucas S."/>
            <person name="Salamov A.A."/>
            <person name="Bradshaw R.E."/>
            <person name="Ciuffetti L."/>
            <person name="Hamelin R.C."/>
            <person name="Kema G.H.J."/>
            <person name="Lawrence C."/>
            <person name="Scott J.A."/>
            <person name="Spatafora J.W."/>
            <person name="Turgeon B.G."/>
            <person name="de Wit P.J.G.M."/>
            <person name="Zhong S."/>
            <person name="Goodwin S.B."/>
            <person name="Grigoriev I.V."/>
        </authorList>
    </citation>
    <scope>NUCLEOTIDE SEQUENCE [LARGE SCALE GENOMIC DNA]</scope>
    <source>
        <strain evidence="2">C5 / ATCC 48332 / race O</strain>
    </source>
</reference>
<evidence type="ECO:0000313" key="1">
    <source>
        <dbReference type="EMBL" id="EMD97911.1"/>
    </source>
</evidence>
<accession>M2UWK4</accession>
<name>M2UWK4_COCH5</name>
<dbReference type="AlphaFoldDB" id="M2UWK4"/>
<sequence>MEAYITLPKGKYLVDIRYAPKGNCGSVSIAYPKMQLHNQLISSEESGMRPKCISFPTFCGLIQCQVPTVVCADPVPEMCGCTCSDGATFSHERPSHLGPPAPPPPVVEPIRQLTGKPCTGEVLKPWAEIRIPRTPNSGADSQIANVPFEAPEDGVLVVSDAHGRCEHFEVYVDDRLVGETSGTGPLDFSACGLPDECMEKNGGQHGYFALPKGNYKLGFKWTKVTPACDRAPNGGANYQFRRKC</sequence>
<protein>
    <submittedName>
        <fullName evidence="1">Uncharacterized protein</fullName>
    </submittedName>
</protein>
<reference evidence="2" key="2">
    <citation type="journal article" date="2013" name="PLoS Genet.">
        <title>Comparative genome structure, secondary metabolite, and effector coding capacity across Cochliobolus pathogens.</title>
        <authorList>
            <person name="Condon B.J."/>
            <person name="Leng Y."/>
            <person name="Wu D."/>
            <person name="Bushley K.E."/>
            <person name="Ohm R.A."/>
            <person name="Otillar R."/>
            <person name="Martin J."/>
            <person name="Schackwitz W."/>
            <person name="Grimwood J."/>
            <person name="MohdZainudin N."/>
            <person name="Xue C."/>
            <person name="Wang R."/>
            <person name="Manning V.A."/>
            <person name="Dhillon B."/>
            <person name="Tu Z.J."/>
            <person name="Steffenson B.J."/>
            <person name="Salamov A."/>
            <person name="Sun H."/>
            <person name="Lowry S."/>
            <person name="LaButti K."/>
            <person name="Han J."/>
            <person name="Copeland A."/>
            <person name="Lindquist E."/>
            <person name="Barry K."/>
            <person name="Schmutz J."/>
            <person name="Baker S.E."/>
            <person name="Ciuffetti L.M."/>
            <person name="Grigoriev I.V."/>
            <person name="Zhong S."/>
            <person name="Turgeon B.G."/>
        </authorList>
    </citation>
    <scope>NUCLEOTIDE SEQUENCE [LARGE SCALE GENOMIC DNA]</scope>
    <source>
        <strain evidence="2">C5 / ATCC 48332 / race O</strain>
    </source>
</reference>
<dbReference type="OrthoDB" id="3693951at2759"/>
<organism evidence="1 2">
    <name type="scientific">Cochliobolus heterostrophus (strain C5 / ATCC 48332 / race O)</name>
    <name type="common">Southern corn leaf blight fungus</name>
    <name type="synonym">Bipolaris maydis</name>
    <dbReference type="NCBI Taxonomy" id="701091"/>
    <lineage>
        <taxon>Eukaryota</taxon>
        <taxon>Fungi</taxon>
        <taxon>Dikarya</taxon>
        <taxon>Ascomycota</taxon>
        <taxon>Pezizomycotina</taxon>
        <taxon>Dothideomycetes</taxon>
        <taxon>Pleosporomycetidae</taxon>
        <taxon>Pleosporales</taxon>
        <taxon>Pleosporineae</taxon>
        <taxon>Pleosporaceae</taxon>
        <taxon>Bipolaris</taxon>
    </lineage>
</organism>
<proteinExistence type="predicted"/>
<dbReference type="HOGENOM" id="CLU_112522_0_0_1"/>
<keyword evidence="2" id="KW-1185">Reference proteome</keyword>
<dbReference type="OMA" id="RCEHFEV"/>
<dbReference type="EMBL" id="KB445569">
    <property type="protein sequence ID" value="EMD97911.1"/>
    <property type="molecule type" value="Genomic_DNA"/>
</dbReference>
<gene>
    <name evidence="1" type="ORF">COCHEDRAFT_21113</name>
</gene>
<dbReference type="Proteomes" id="UP000016936">
    <property type="component" value="Unassembled WGS sequence"/>
</dbReference>
<evidence type="ECO:0000313" key="2">
    <source>
        <dbReference type="Proteomes" id="UP000016936"/>
    </source>
</evidence>